<evidence type="ECO:0000256" key="6">
    <source>
        <dbReference type="SAM" id="Phobius"/>
    </source>
</evidence>
<feature type="transmembrane region" description="Helical" evidence="6">
    <location>
        <begin position="28"/>
        <end position="47"/>
    </location>
</feature>
<keyword evidence="4 6" id="KW-1133">Transmembrane helix</keyword>
<feature type="transmembrane region" description="Helical" evidence="6">
    <location>
        <begin position="81"/>
        <end position="102"/>
    </location>
</feature>
<keyword evidence="5 6" id="KW-0472">Membrane</keyword>
<dbReference type="SUPFAM" id="SSF103473">
    <property type="entry name" value="MFS general substrate transporter"/>
    <property type="match status" value="1"/>
</dbReference>
<dbReference type="PANTHER" id="PTHR23513">
    <property type="entry name" value="INTEGRAL MEMBRANE EFFLUX PROTEIN-RELATED"/>
    <property type="match status" value="1"/>
</dbReference>
<dbReference type="PANTHER" id="PTHR23513:SF6">
    <property type="entry name" value="MAJOR FACILITATOR SUPERFAMILY ASSOCIATED DOMAIN-CONTAINING PROTEIN"/>
    <property type="match status" value="1"/>
</dbReference>
<feature type="transmembrane region" description="Helical" evidence="6">
    <location>
        <begin position="229"/>
        <end position="251"/>
    </location>
</feature>
<evidence type="ECO:0000256" key="5">
    <source>
        <dbReference type="ARBA" id="ARBA00023136"/>
    </source>
</evidence>
<evidence type="ECO:0000256" key="1">
    <source>
        <dbReference type="ARBA" id="ARBA00004651"/>
    </source>
</evidence>
<dbReference type="GO" id="GO:0005886">
    <property type="term" value="C:plasma membrane"/>
    <property type="evidence" value="ECO:0007669"/>
    <property type="project" value="UniProtKB-SubCell"/>
</dbReference>
<proteinExistence type="predicted"/>
<dbReference type="PROSITE" id="PS50850">
    <property type="entry name" value="MFS"/>
    <property type="match status" value="1"/>
</dbReference>
<dbReference type="GO" id="GO:0022857">
    <property type="term" value="F:transmembrane transporter activity"/>
    <property type="evidence" value="ECO:0007669"/>
    <property type="project" value="InterPro"/>
</dbReference>
<comment type="subcellular location">
    <subcellularLocation>
        <location evidence="1">Cell membrane</location>
        <topology evidence="1">Multi-pass membrane protein</topology>
    </subcellularLocation>
</comment>
<sequence length="424" mass="45004">MTTPPATRNLWHHADFRRLWIGDTASQLGAALGGFAIPYLAVTALGATEFQMGLLGTLTTLGFLVVGLPSGAIIDRWNKRSVMILADVGRFLLLVTLPIAWWAGWLTFAQVAAVATATGMLQVFFDVSYQSYLPTLVHRDQVVEGNAKLQASQSVSQAVGPAFGGFLIKVAGPIVSIAINAVGYLLSALALRAIGHRETPPAREHRRRLVTEIAEGLKFVVGHRLLRRLIACTAIGNLAGSIGNVLTIYYMVQILHLSAVTIGFIEAAMAVGGLCGALITTRLAKAIGEGLTIIVTAVVFVGAQFSWVLASVLPPIPTLVVGLFIAGVGVVAYNIATVSFRQRLCPPPLLGRMNASARFLVWGGMPIGSLIGGILGHQFGTLPTLWVSAIAGVLSLLPVLISPLWNIRILPSYEEDPVAVQQLS</sequence>
<accession>A0AAU8DL17</accession>
<protein>
    <submittedName>
        <fullName evidence="8">MFS transporter</fullName>
    </submittedName>
</protein>
<gene>
    <name evidence="8" type="ORF">ABLG96_14500</name>
</gene>
<evidence type="ECO:0000259" key="7">
    <source>
        <dbReference type="PROSITE" id="PS50850"/>
    </source>
</evidence>
<feature type="transmembrane region" description="Helical" evidence="6">
    <location>
        <begin position="53"/>
        <end position="74"/>
    </location>
</feature>
<evidence type="ECO:0000256" key="3">
    <source>
        <dbReference type="ARBA" id="ARBA00022692"/>
    </source>
</evidence>
<evidence type="ECO:0000256" key="4">
    <source>
        <dbReference type="ARBA" id="ARBA00022989"/>
    </source>
</evidence>
<dbReference type="InterPro" id="IPR020846">
    <property type="entry name" value="MFS_dom"/>
</dbReference>
<organism evidence="8">
    <name type="scientific">Nakamurella sp. A5-74</name>
    <dbReference type="NCBI Taxonomy" id="3158264"/>
    <lineage>
        <taxon>Bacteria</taxon>
        <taxon>Bacillati</taxon>
        <taxon>Actinomycetota</taxon>
        <taxon>Actinomycetes</taxon>
        <taxon>Nakamurellales</taxon>
        <taxon>Nakamurellaceae</taxon>
        <taxon>Nakamurella</taxon>
    </lineage>
</organism>
<feature type="transmembrane region" description="Helical" evidence="6">
    <location>
        <begin position="385"/>
        <end position="405"/>
    </location>
</feature>
<dbReference type="RefSeq" id="WP_353648071.1">
    <property type="nucleotide sequence ID" value="NZ_CP159218.1"/>
</dbReference>
<dbReference type="Gene3D" id="1.20.1250.20">
    <property type="entry name" value="MFS general substrate transporter like domains"/>
    <property type="match status" value="1"/>
</dbReference>
<dbReference type="AlphaFoldDB" id="A0AAU8DL17"/>
<keyword evidence="3 6" id="KW-0812">Transmembrane</keyword>
<dbReference type="CDD" id="cd06173">
    <property type="entry name" value="MFS_MefA_like"/>
    <property type="match status" value="1"/>
</dbReference>
<reference evidence="8" key="1">
    <citation type="submission" date="2024-05" db="EMBL/GenBank/DDBJ databases">
        <authorList>
            <person name="Cai S.Y."/>
            <person name="Jin L.M."/>
            <person name="Li H.R."/>
        </authorList>
    </citation>
    <scope>NUCLEOTIDE SEQUENCE</scope>
    <source>
        <strain evidence="8">A5-74</strain>
    </source>
</reference>
<feature type="transmembrane region" description="Helical" evidence="6">
    <location>
        <begin position="291"/>
        <end position="310"/>
    </location>
</feature>
<name>A0AAU8DL17_9ACTN</name>
<feature type="domain" description="Major facilitator superfamily (MFS) profile" evidence="7">
    <location>
        <begin position="176"/>
        <end position="424"/>
    </location>
</feature>
<evidence type="ECO:0000313" key="8">
    <source>
        <dbReference type="EMBL" id="XCG62456.1"/>
    </source>
</evidence>
<feature type="transmembrane region" description="Helical" evidence="6">
    <location>
        <begin position="359"/>
        <end position="379"/>
    </location>
</feature>
<feature type="transmembrane region" description="Helical" evidence="6">
    <location>
        <begin position="316"/>
        <end position="338"/>
    </location>
</feature>
<keyword evidence="2" id="KW-1003">Cell membrane</keyword>
<feature type="transmembrane region" description="Helical" evidence="6">
    <location>
        <begin position="257"/>
        <end position="279"/>
    </location>
</feature>
<dbReference type="InterPro" id="IPR036259">
    <property type="entry name" value="MFS_trans_sf"/>
</dbReference>
<dbReference type="InterPro" id="IPR011701">
    <property type="entry name" value="MFS"/>
</dbReference>
<dbReference type="EMBL" id="CP159218">
    <property type="protein sequence ID" value="XCG62456.1"/>
    <property type="molecule type" value="Genomic_DNA"/>
</dbReference>
<evidence type="ECO:0000256" key="2">
    <source>
        <dbReference type="ARBA" id="ARBA00022475"/>
    </source>
</evidence>
<dbReference type="Pfam" id="PF07690">
    <property type="entry name" value="MFS_1"/>
    <property type="match status" value="1"/>
</dbReference>